<feature type="region of interest" description="Disordered" evidence="1">
    <location>
        <begin position="61"/>
        <end position="100"/>
    </location>
</feature>
<accession>A0A1Y1SF23</accession>
<dbReference type="STRING" id="1317117.ATO7_00265"/>
<sequence>MRKITFQPVLPIAAGLLLVACGGSGGGSNGGQTPGDNSNDPVRAAVAGAAALSFAQSGISASQDADESNGGAKSTEQVACDSGSQTITEDTGAGPGGGIASPYHSGDFQRLITSADACRHSASGDGFNFESYIDGMLNSGEAEDGRVIYIVASDQNGNYYNDFVTEFSGSAFDGTQSTRMGGIMHLCDGCSAPEYGHDMEMRAFMRMDLTLEQAEFSMELGGTNGTDATDQLSLRMSGTQGGAGEHEIYGRMAVDVIGTGCQFDARYNTLSPLVTENTFNADERVVSGEVQVTLADGGDFNVVISNGVISVNGVTYSQAELDAFSEDCSVITQ</sequence>
<dbReference type="EMBL" id="AQQV01000001">
    <property type="protein sequence ID" value="ORE88262.1"/>
    <property type="molecule type" value="Genomic_DNA"/>
</dbReference>
<dbReference type="AlphaFoldDB" id="A0A1Y1SF23"/>
<reference evidence="3 4" key="1">
    <citation type="submission" date="2013-04" db="EMBL/GenBank/DDBJ databases">
        <title>Oceanococcus atlanticus 22II-S10r2 Genome Sequencing.</title>
        <authorList>
            <person name="Lai Q."/>
            <person name="Li G."/>
            <person name="Shao Z."/>
        </authorList>
    </citation>
    <scope>NUCLEOTIDE SEQUENCE [LARGE SCALE GENOMIC DNA]</scope>
    <source>
        <strain evidence="3 4">22II-S10r2</strain>
    </source>
</reference>
<feature type="compositionally biased region" description="Polar residues" evidence="1">
    <location>
        <begin position="71"/>
        <end position="89"/>
    </location>
</feature>
<organism evidence="3 4">
    <name type="scientific">Oceanococcus atlanticus</name>
    <dbReference type="NCBI Taxonomy" id="1317117"/>
    <lineage>
        <taxon>Bacteria</taxon>
        <taxon>Pseudomonadati</taxon>
        <taxon>Pseudomonadota</taxon>
        <taxon>Gammaproteobacteria</taxon>
        <taxon>Chromatiales</taxon>
        <taxon>Oceanococcaceae</taxon>
        <taxon>Oceanococcus</taxon>
    </lineage>
</organism>
<dbReference type="Proteomes" id="UP000192342">
    <property type="component" value="Unassembled WGS sequence"/>
</dbReference>
<keyword evidence="2" id="KW-0732">Signal</keyword>
<name>A0A1Y1SF23_9GAMM</name>
<dbReference type="RefSeq" id="WP_083558920.1">
    <property type="nucleotide sequence ID" value="NZ_AQQV01000001.1"/>
</dbReference>
<gene>
    <name evidence="3" type="ORF">ATO7_00265</name>
</gene>
<protein>
    <recommendedName>
        <fullName evidence="5">Lipoprotein</fullName>
    </recommendedName>
</protein>
<evidence type="ECO:0000313" key="4">
    <source>
        <dbReference type="Proteomes" id="UP000192342"/>
    </source>
</evidence>
<proteinExistence type="predicted"/>
<evidence type="ECO:0000313" key="3">
    <source>
        <dbReference type="EMBL" id="ORE88262.1"/>
    </source>
</evidence>
<comment type="caution">
    <text evidence="3">The sequence shown here is derived from an EMBL/GenBank/DDBJ whole genome shotgun (WGS) entry which is preliminary data.</text>
</comment>
<feature type="chain" id="PRO_5013050435" description="Lipoprotein" evidence="2">
    <location>
        <begin position="26"/>
        <end position="333"/>
    </location>
</feature>
<keyword evidence="4" id="KW-1185">Reference proteome</keyword>
<evidence type="ECO:0008006" key="5">
    <source>
        <dbReference type="Google" id="ProtNLM"/>
    </source>
</evidence>
<evidence type="ECO:0000256" key="2">
    <source>
        <dbReference type="SAM" id="SignalP"/>
    </source>
</evidence>
<feature type="signal peptide" evidence="2">
    <location>
        <begin position="1"/>
        <end position="25"/>
    </location>
</feature>
<dbReference type="PROSITE" id="PS51257">
    <property type="entry name" value="PROKAR_LIPOPROTEIN"/>
    <property type="match status" value="1"/>
</dbReference>
<evidence type="ECO:0000256" key="1">
    <source>
        <dbReference type="SAM" id="MobiDB-lite"/>
    </source>
</evidence>